<comment type="caution">
    <text evidence="4">The sequence shown here is derived from an EMBL/GenBank/DDBJ whole genome shotgun (WGS) entry which is preliminary data.</text>
</comment>
<dbReference type="InterPro" id="IPR029062">
    <property type="entry name" value="Class_I_gatase-like"/>
</dbReference>
<dbReference type="SUPFAM" id="SSF55681">
    <property type="entry name" value="Class II aaRS and biotin synthetases"/>
    <property type="match status" value="1"/>
</dbReference>
<dbReference type="Pfam" id="PF03099">
    <property type="entry name" value="BPL_LplA_LipB"/>
    <property type="match status" value="1"/>
</dbReference>
<evidence type="ECO:0000259" key="3">
    <source>
        <dbReference type="PROSITE" id="PS51733"/>
    </source>
</evidence>
<gene>
    <name evidence="4" type="ORF">PSALAMII_LOCUS5566</name>
</gene>
<keyword evidence="2" id="KW-0436">Ligase</keyword>
<dbReference type="GO" id="GO:0004077">
    <property type="term" value="F:biotin--[biotin carboxyl-carrier protein] ligase activity"/>
    <property type="evidence" value="ECO:0007669"/>
    <property type="project" value="InterPro"/>
</dbReference>
<dbReference type="PANTHER" id="PTHR12835:SF5">
    <property type="entry name" value="BIOTIN--PROTEIN LIGASE"/>
    <property type="match status" value="1"/>
</dbReference>
<name>A0A9W4NJD2_9EURO</name>
<dbReference type="InterPro" id="IPR019197">
    <property type="entry name" value="Biotin-prot_ligase_N"/>
</dbReference>
<accession>A0A9W4NJD2</accession>
<dbReference type="EMBL" id="CAJVPA010000184">
    <property type="protein sequence ID" value="CAG8376789.1"/>
    <property type="molecule type" value="Genomic_DNA"/>
</dbReference>
<dbReference type="CDD" id="cd16442">
    <property type="entry name" value="BPL"/>
    <property type="match status" value="1"/>
</dbReference>
<feature type="domain" description="BPL/LPL catalytic" evidence="3">
    <location>
        <begin position="450"/>
        <end position="648"/>
    </location>
</feature>
<dbReference type="Gene3D" id="3.30.930.10">
    <property type="entry name" value="Bira Bifunctional Protein, Domain 2"/>
    <property type="match status" value="1"/>
</dbReference>
<sequence length="729" mass="79333">MQESRLASASAAQVNILSPAPIPRFRFNSTTMTGPTGNLANFGGKRLNVLLYTGLFNLIAQRISHSLTNDSTTGHGTTVDSVRHCLYTLRRLLAPHYAVIPVTSDMILKEPWMTTCAMLVMPGGADMGYCRTLNGAGNRRITQFVRNGGRYLGLCAGGYYGCKSCEFEVGDKKMEVIGDRELAFFPGICRGGAFPGFVYHSEAGARAASIDVVKESLDPGAVPGTFRSYYNGGGVFVDAPLLADKGVEVLANYNEKLNVDAGEGSAAVVYCKVGSGAAVLTGPHPEFAAVNLDPKAAGPEYAEMVAALAADDKQRTDFLKACLVKLGLEVAQDTTVPSLSSCHISGIDADGPMDILSGLGSTITKEGETEYLKDAHDKFRIERPGTWNLGDLEESLPTASEGIIDYQSITKRLVFHDDLPDSKLTPYFNHHAFYSNLRQYQAESKGDASTFGNNILYGEVVTSTNTLLEKNTQLLRQLPQGFTATATAQIAGRGRGSNVWVSPAGSLIFSTVVRHPVDKIQSAPVVFLQYLSAMAVVRGIKNYAPGYENIPVKLKWPNDIYALDPDDPEQKRYTKICGILINSHFMSNEYISVVGIGVNATNASPTTALTSLAARYATPGAATASPVTLEKLLARILTTFESLYTRFLRTGFDRGFEAMYYQDWLHMHQIVTLEEEGGARARIQGITRDWGLLLAEELGWQDRPTGRVWQLQSDSNSFDFLRGLVRRKV</sequence>
<dbReference type="SUPFAM" id="SSF52317">
    <property type="entry name" value="Class I glutamine amidotransferase-like"/>
    <property type="match status" value="2"/>
</dbReference>
<dbReference type="OrthoDB" id="10250105at2759"/>
<protein>
    <recommendedName>
        <fullName evidence="3">BPL/LPL catalytic domain-containing protein</fullName>
    </recommendedName>
</protein>
<dbReference type="Pfam" id="PF09825">
    <property type="entry name" value="BPL_N"/>
    <property type="match status" value="1"/>
</dbReference>
<evidence type="ECO:0000256" key="2">
    <source>
        <dbReference type="ARBA" id="ARBA00022598"/>
    </source>
</evidence>
<dbReference type="InterPro" id="IPR004143">
    <property type="entry name" value="BPL_LPL_catalytic"/>
</dbReference>
<evidence type="ECO:0000313" key="5">
    <source>
        <dbReference type="Proteomes" id="UP001152646"/>
    </source>
</evidence>
<dbReference type="PANTHER" id="PTHR12835">
    <property type="entry name" value="BIOTIN PROTEIN LIGASE"/>
    <property type="match status" value="1"/>
</dbReference>
<dbReference type="GO" id="GO:0005737">
    <property type="term" value="C:cytoplasm"/>
    <property type="evidence" value="ECO:0007669"/>
    <property type="project" value="TreeGrafter"/>
</dbReference>
<dbReference type="Proteomes" id="UP001152646">
    <property type="component" value="Unassembled WGS sequence"/>
</dbReference>
<comment type="similarity">
    <text evidence="1">Belongs to the biotin--protein ligase family.</text>
</comment>
<dbReference type="AlphaFoldDB" id="A0A9W4NJD2"/>
<dbReference type="NCBIfam" id="TIGR00121">
    <property type="entry name" value="birA_ligase"/>
    <property type="match status" value="1"/>
</dbReference>
<dbReference type="InterPro" id="IPR004408">
    <property type="entry name" value="Biotin_CoA_COase_ligase"/>
</dbReference>
<dbReference type="InterPro" id="IPR045864">
    <property type="entry name" value="aa-tRNA-synth_II/BPL/LPL"/>
</dbReference>
<proteinExistence type="inferred from homology"/>
<organism evidence="4 5">
    <name type="scientific">Penicillium salamii</name>
    <dbReference type="NCBI Taxonomy" id="1612424"/>
    <lineage>
        <taxon>Eukaryota</taxon>
        <taxon>Fungi</taxon>
        <taxon>Dikarya</taxon>
        <taxon>Ascomycota</taxon>
        <taxon>Pezizomycotina</taxon>
        <taxon>Eurotiomycetes</taxon>
        <taxon>Eurotiomycetidae</taxon>
        <taxon>Eurotiales</taxon>
        <taxon>Aspergillaceae</taxon>
        <taxon>Penicillium</taxon>
    </lineage>
</organism>
<evidence type="ECO:0000313" key="4">
    <source>
        <dbReference type="EMBL" id="CAG8376789.1"/>
    </source>
</evidence>
<evidence type="ECO:0000256" key="1">
    <source>
        <dbReference type="ARBA" id="ARBA00009934"/>
    </source>
</evidence>
<dbReference type="PROSITE" id="PS51733">
    <property type="entry name" value="BPL_LPL_CATALYTIC"/>
    <property type="match status" value="1"/>
</dbReference>
<dbReference type="CDD" id="cd03144">
    <property type="entry name" value="GATase1_ScBLP_like"/>
    <property type="match status" value="1"/>
</dbReference>
<reference evidence="4" key="1">
    <citation type="submission" date="2021-07" db="EMBL/GenBank/DDBJ databases">
        <authorList>
            <person name="Branca A.L. A."/>
        </authorList>
    </citation>
    <scope>NUCLEOTIDE SEQUENCE</scope>
</reference>